<dbReference type="EMBL" id="OZ019900">
    <property type="protein sequence ID" value="CAK9234042.1"/>
    <property type="molecule type" value="Genomic_DNA"/>
</dbReference>
<evidence type="ECO:0008006" key="7">
    <source>
        <dbReference type="Google" id="ProtNLM"/>
    </source>
</evidence>
<keyword evidence="4" id="KW-0472">Membrane</keyword>
<sequence>MLQLRLTCMLVSLPCSVFMKKGRLNISAVEIQFVEGRIRVCGGDGEQVGAIQAGAQDAVRSLFSEASDQRSLQHAAQRMGKEALQWGLVVGMYTGITYATTEARGVHDWKNALLGGALTGAALSLTEPNPRTDHIISGAITGGAIATAAEFLGNLTY</sequence>
<evidence type="ECO:0000256" key="4">
    <source>
        <dbReference type="ARBA" id="ARBA00023136"/>
    </source>
</evidence>
<comment type="subcellular location">
    <subcellularLocation>
        <location evidence="1">Membrane</location>
        <topology evidence="1">Multi-pass membrane protein</topology>
    </subcellularLocation>
</comment>
<keyword evidence="6" id="KW-1185">Reference proteome</keyword>
<evidence type="ECO:0000313" key="5">
    <source>
        <dbReference type="EMBL" id="CAK9234042.1"/>
    </source>
</evidence>
<dbReference type="InterPro" id="IPR045238">
    <property type="entry name" value="Tim23-like"/>
</dbReference>
<evidence type="ECO:0000256" key="2">
    <source>
        <dbReference type="ARBA" id="ARBA00022692"/>
    </source>
</evidence>
<dbReference type="PANTHER" id="PTHR15371">
    <property type="entry name" value="TIM23"/>
    <property type="match status" value="1"/>
</dbReference>
<protein>
    <recommendedName>
        <fullName evidence="7">Mitochondrial import inner membrane translocase subunit Tim17/22</fullName>
    </recommendedName>
</protein>
<dbReference type="Proteomes" id="UP001497512">
    <property type="component" value="Chromosome 8"/>
</dbReference>
<accession>A0ABP0UZE8</accession>
<reference evidence="5" key="1">
    <citation type="submission" date="2024-02" db="EMBL/GenBank/DDBJ databases">
        <authorList>
            <consortium name="ELIXIR-Norway"/>
            <consortium name="Elixir Norway"/>
        </authorList>
    </citation>
    <scope>NUCLEOTIDE SEQUENCE</scope>
</reference>
<evidence type="ECO:0000256" key="1">
    <source>
        <dbReference type="ARBA" id="ARBA00004141"/>
    </source>
</evidence>
<dbReference type="PANTHER" id="PTHR15371:SF1">
    <property type="entry name" value="OUTER ENVELOPE PORE PROTEIN 16-2, CHLOROPLASTIC"/>
    <property type="match status" value="1"/>
</dbReference>
<dbReference type="Pfam" id="PF02466">
    <property type="entry name" value="Tim17"/>
    <property type="match status" value="1"/>
</dbReference>
<organism evidence="5 6">
    <name type="scientific">Sphagnum troendelagicum</name>
    <dbReference type="NCBI Taxonomy" id="128251"/>
    <lineage>
        <taxon>Eukaryota</taxon>
        <taxon>Viridiplantae</taxon>
        <taxon>Streptophyta</taxon>
        <taxon>Embryophyta</taxon>
        <taxon>Bryophyta</taxon>
        <taxon>Sphagnophytina</taxon>
        <taxon>Sphagnopsida</taxon>
        <taxon>Sphagnales</taxon>
        <taxon>Sphagnaceae</taxon>
        <taxon>Sphagnum</taxon>
    </lineage>
</organism>
<evidence type="ECO:0000256" key="3">
    <source>
        <dbReference type="ARBA" id="ARBA00022989"/>
    </source>
</evidence>
<keyword evidence="2" id="KW-0812">Transmembrane</keyword>
<name>A0ABP0UZE8_9BRYO</name>
<evidence type="ECO:0000313" key="6">
    <source>
        <dbReference type="Proteomes" id="UP001497512"/>
    </source>
</evidence>
<gene>
    <name evidence="5" type="ORF">CSSPTR1EN2_LOCUS21955</name>
</gene>
<keyword evidence="3" id="KW-1133">Transmembrane helix</keyword>
<proteinExistence type="predicted"/>